<dbReference type="EnsemblPlants" id="OGLUM09G08300.3">
    <property type="protein sequence ID" value="OGLUM09G08300.3"/>
    <property type="gene ID" value="OGLUM09G08300"/>
</dbReference>
<proteinExistence type="predicted"/>
<reference evidence="1" key="1">
    <citation type="submission" date="2015-04" db="UniProtKB">
        <authorList>
            <consortium name="EnsemblPlants"/>
        </authorList>
    </citation>
    <scope>IDENTIFICATION</scope>
</reference>
<dbReference type="AlphaFoldDB" id="A0A0E0B266"/>
<accession>A0A0E0B266</accession>
<reference evidence="1" key="2">
    <citation type="submission" date="2018-05" db="EMBL/GenBank/DDBJ databases">
        <title>OgluRS3 (Oryza glumaepatula Reference Sequence Version 3).</title>
        <authorList>
            <person name="Zhang J."/>
            <person name="Kudrna D."/>
            <person name="Lee S."/>
            <person name="Talag J."/>
            <person name="Welchert J."/>
            <person name="Wing R.A."/>
        </authorList>
    </citation>
    <scope>NUCLEOTIDE SEQUENCE [LARGE SCALE GENOMIC DNA]</scope>
</reference>
<evidence type="ECO:0000313" key="2">
    <source>
        <dbReference type="Proteomes" id="UP000026961"/>
    </source>
</evidence>
<name>A0A0E0B266_9ORYZ</name>
<keyword evidence="2" id="KW-1185">Reference proteome</keyword>
<organism evidence="1">
    <name type="scientific">Oryza glumipatula</name>
    <dbReference type="NCBI Taxonomy" id="40148"/>
    <lineage>
        <taxon>Eukaryota</taxon>
        <taxon>Viridiplantae</taxon>
        <taxon>Streptophyta</taxon>
        <taxon>Embryophyta</taxon>
        <taxon>Tracheophyta</taxon>
        <taxon>Spermatophyta</taxon>
        <taxon>Magnoliopsida</taxon>
        <taxon>Liliopsida</taxon>
        <taxon>Poales</taxon>
        <taxon>Poaceae</taxon>
        <taxon>BOP clade</taxon>
        <taxon>Oryzoideae</taxon>
        <taxon>Oryzeae</taxon>
        <taxon>Oryzinae</taxon>
        <taxon>Oryza</taxon>
    </lineage>
</organism>
<sequence>MSGLYIPRCRSDAAKWSGVLPFSSDCSVRPSFQANNFLVITAYKPLIMGLIRYMLQVFRNFIPMSQQRRHLKLLVLDESWY</sequence>
<protein>
    <submittedName>
        <fullName evidence="1">Uncharacterized protein</fullName>
    </submittedName>
</protein>
<dbReference type="HOGENOM" id="CLU_2577767_0_0_1"/>
<dbReference type="Proteomes" id="UP000026961">
    <property type="component" value="Chromosome 9"/>
</dbReference>
<dbReference type="Gramene" id="OGLUM09G08300.3">
    <property type="protein sequence ID" value="OGLUM09G08300.3"/>
    <property type="gene ID" value="OGLUM09G08300"/>
</dbReference>
<evidence type="ECO:0000313" key="1">
    <source>
        <dbReference type="EnsemblPlants" id="OGLUM09G08300.3"/>
    </source>
</evidence>